<dbReference type="PANTHER" id="PTHR31088">
    <property type="entry name" value="MEMBRANE-ASSOCIATED PROTEIN VIPP1, CHLOROPLASTIC"/>
    <property type="match status" value="1"/>
</dbReference>
<dbReference type="InterPro" id="IPR007157">
    <property type="entry name" value="PspA_VIPP1"/>
</dbReference>
<dbReference type="OrthoDB" id="9779630at2"/>
<accession>A0A1W1H7Q7</accession>
<dbReference type="Proteomes" id="UP000191931">
    <property type="component" value="Unassembled WGS sequence"/>
</dbReference>
<dbReference type="GO" id="GO:0005829">
    <property type="term" value="C:cytosol"/>
    <property type="evidence" value="ECO:0007669"/>
    <property type="project" value="TreeGrafter"/>
</dbReference>
<evidence type="ECO:0000313" key="4">
    <source>
        <dbReference type="Proteomes" id="UP000191931"/>
    </source>
</evidence>
<feature type="coiled-coil region" evidence="2">
    <location>
        <begin position="47"/>
        <end position="223"/>
    </location>
</feature>
<dbReference type="EMBL" id="FWEV01000037">
    <property type="protein sequence ID" value="SLM28408.1"/>
    <property type="molecule type" value="Genomic_DNA"/>
</dbReference>
<sequence length="227" mass="26616">MGIFTRFKDIINANMNAMLDNAEDPEKLIKLMIREIEDTLVELKVSCAGAIASKKKVQREMDQAQNRMQMWAERAELAVAKGRDDLAREALMEKRRFSNILESLENEVKEHSALVAQYQDDIRQLEEKLQTSREKQRMLVQRHIHARRKKRAQEDIRRIDNAETLARFDDIENRIEQMEAEADLVNFGVKPDIEEKFEALMIDDEIERELNALKSSKKQTEMQKESL</sequence>
<dbReference type="STRING" id="1246637.MTBBW1_1310106"/>
<dbReference type="Pfam" id="PF04012">
    <property type="entry name" value="PspA_IM30"/>
    <property type="match status" value="1"/>
</dbReference>
<gene>
    <name evidence="3" type="primary">pspA</name>
    <name evidence="3" type="ORF">MTBBW1_1310106</name>
</gene>
<dbReference type="RefSeq" id="WP_080804731.1">
    <property type="nucleotide sequence ID" value="NZ_LT828548.1"/>
</dbReference>
<reference evidence="3 4" key="1">
    <citation type="submission" date="2017-03" db="EMBL/GenBank/DDBJ databases">
        <authorList>
            <person name="Afonso C.L."/>
            <person name="Miller P.J."/>
            <person name="Scott M.A."/>
            <person name="Spackman E."/>
            <person name="Goraichik I."/>
            <person name="Dimitrov K.M."/>
            <person name="Suarez D.L."/>
            <person name="Swayne D.E."/>
        </authorList>
    </citation>
    <scope>NUCLEOTIDE SEQUENCE [LARGE SCALE GENOMIC DNA]</scope>
    <source>
        <strain evidence="3">PRJEB14757</strain>
    </source>
</reference>
<organism evidence="3 4">
    <name type="scientific">Desulfamplus magnetovallimortis</name>
    <dbReference type="NCBI Taxonomy" id="1246637"/>
    <lineage>
        <taxon>Bacteria</taxon>
        <taxon>Pseudomonadati</taxon>
        <taxon>Thermodesulfobacteriota</taxon>
        <taxon>Desulfobacteria</taxon>
        <taxon>Desulfobacterales</taxon>
        <taxon>Desulfobacteraceae</taxon>
        <taxon>Desulfamplus</taxon>
    </lineage>
</organism>
<keyword evidence="4" id="KW-1185">Reference proteome</keyword>
<keyword evidence="2" id="KW-0175">Coiled coil</keyword>
<dbReference type="AlphaFoldDB" id="A0A1W1H7Q7"/>
<comment type="similarity">
    <text evidence="1">Belongs to the PspA/Vipp/IM30 family.</text>
</comment>
<evidence type="ECO:0000256" key="2">
    <source>
        <dbReference type="SAM" id="Coils"/>
    </source>
</evidence>
<dbReference type="GO" id="GO:0009271">
    <property type="term" value="P:phage shock"/>
    <property type="evidence" value="ECO:0007669"/>
    <property type="project" value="TreeGrafter"/>
</dbReference>
<protein>
    <submittedName>
        <fullName evidence="3">Regulatory protein for phage-shock-protein operon</fullName>
    </submittedName>
</protein>
<proteinExistence type="inferred from homology"/>
<evidence type="ECO:0000256" key="1">
    <source>
        <dbReference type="ARBA" id="ARBA00043985"/>
    </source>
</evidence>
<evidence type="ECO:0000313" key="3">
    <source>
        <dbReference type="EMBL" id="SLM28408.1"/>
    </source>
</evidence>
<name>A0A1W1H7Q7_9BACT</name>
<dbReference type="PANTHER" id="PTHR31088:SF6">
    <property type="entry name" value="PHAGE SHOCK PROTEIN A"/>
    <property type="match status" value="1"/>
</dbReference>